<evidence type="ECO:0000256" key="6">
    <source>
        <dbReference type="RuleBase" id="RU004057"/>
    </source>
</evidence>
<evidence type="ECO:0000256" key="4">
    <source>
        <dbReference type="ARBA" id="ARBA00022989"/>
    </source>
</evidence>
<evidence type="ECO:0000313" key="9">
    <source>
        <dbReference type="EMBL" id="PEN07062.1"/>
    </source>
</evidence>
<evidence type="ECO:0000259" key="8">
    <source>
        <dbReference type="Pfam" id="PF01618"/>
    </source>
</evidence>
<evidence type="ECO:0000313" key="10">
    <source>
        <dbReference type="Proteomes" id="UP000221024"/>
    </source>
</evidence>
<dbReference type="Pfam" id="PF01618">
    <property type="entry name" value="MotA_ExbB"/>
    <property type="match status" value="1"/>
</dbReference>
<dbReference type="GO" id="GO:0005886">
    <property type="term" value="C:plasma membrane"/>
    <property type="evidence" value="ECO:0007669"/>
    <property type="project" value="UniProtKB-SubCell"/>
</dbReference>
<comment type="subcellular location">
    <subcellularLocation>
        <location evidence="1">Cell membrane</location>
        <topology evidence="1">Multi-pass membrane protein</topology>
    </subcellularLocation>
    <subcellularLocation>
        <location evidence="6">Membrane</location>
        <topology evidence="6">Multi-pass membrane protein</topology>
    </subcellularLocation>
</comment>
<keyword evidence="3 7" id="KW-0812">Transmembrane</keyword>
<proteinExistence type="inferred from homology"/>
<dbReference type="PANTHER" id="PTHR30625:SF17">
    <property type="entry name" value="TOLQ-RELATED"/>
    <property type="match status" value="1"/>
</dbReference>
<comment type="caution">
    <text evidence="9">The sequence shown here is derived from an EMBL/GenBank/DDBJ whole genome shotgun (WGS) entry which is preliminary data.</text>
</comment>
<dbReference type="GO" id="GO:0017038">
    <property type="term" value="P:protein import"/>
    <property type="evidence" value="ECO:0007669"/>
    <property type="project" value="TreeGrafter"/>
</dbReference>
<evidence type="ECO:0000256" key="2">
    <source>
        <dbReference type="ARBA" id="ARBA00022475"/>
    </source>
</evidence>
<name>A0A2H3P0Z1_9BACT</name>
<dbReference type="Proteomes" id="UP000221024">
    <property type="component" value="Unassembled WGS sequence"/>
</dbReference>
<dbReference type="EMBL" id="PDEP01000006">
    <property type="protein sequence ID" value="PEN07062.1"/>
    <property type="molecule type" value="Genomic_DNA"/>
</dbReference>
<organism evidence="9 10">
    <name type="scientific">Longimonas halophila</name>
    <dbReference type="NCBI Taxonomy" id="1469170"/>
    <lineage>
        <taxon>Bacteria</taxon>
        <taxon>Pseudomonadati</taxon>
        <taxon>Rhodothermota</taxon>
        <taxon>Rhodothermia</taxon>
        <taxon>Rhodothermales</taxon>
        <taxon>Salisaetaceae</taxon>
        <taxon>Longimonas</taxon>
    </lineage>
</organism>
<sequence length="232" mass="25364">MYLRLQAALSQDAAEDSLTTAAADEGALSVLDLLIQGGWVMIPILLLSFVAVYLFVERLLTIRQAASNPDAITDQVRDYIRANDIDGALAYCQRKDVPITRILHYGLERLGRPISEIQDAVRAAGKHETFLLEKRTNMLASIASVAPMLGFFGTVLGMIRAFQDIQSLQGNVNPSVLAGGIWEALITTAAGLLVGIIASLAYNYLLDRIKRLTNDMERSATDFIDLLQEPVS</sequence>
<evidence type="ECO:0000256" key="1">
    <source>
        <dbReference type="ARBA" id="ARBA00004651"/>
    </source>
</evidence>
<evidence type="ECO:0000256" key="7">
    <source>
        <dbReference type="SAM" id="Phobius"/>
    </source>
</evidence>
<gene>
    <name evidence="9" type="ORF">CRI93_07950</name>
</gene>
<dbReference type="InterPro" id="IPR050790">
    <property type="entry name" value="ExbB/TolQ_transport"/>
</dbReference>
<dbReference type="InterPro" id="IPR002898">
    <property type="entry name" value="MotA_ExbB_proton_chnl"/>
</dbReference>
<dbReference type="AlphaFoldDB" id="A0A2H3P0Z1"/>
<protein>
    <submittedName>
        <fullName evidence="9">Biopolymer transporter ExbB</fullName>
    </submittedName>
</protein>
<evidence type="ECO:0000256" key="5">
    <source>
        <dbReference type="ARBA" id="ARBA00023136"/>
    </source>
</evidence>
<feature type="transmembrane region" description="Helical" evidence="7">
    <location>
        <begin position="33"/>
        <end position="56"/>
    </location>
</feature>
<dbReference type="OrthoDB" id="4045at2"/>
<keyword evidence="10" id="KW-1185">Reference proteome</keyword>
<evidence type="ECO:0000256" key="3">
    <source>
        <dbReference type="ARBA" id="ARBA00022692"/>
    </source>
</evidence>
<reference evidence="9 10" key="1">
    <citation type="submission" date="2017-10" db="EMBL/GenBank/DDBJ databases">
        <title>Draft genome of Longimonas halophila.</title>
        <authorList>
            <person name="Goh K.M."/>
            <person name="Shamsir M.S."/>
            <person name="Lim S.W."/>
        </authorList>
    </citation>
    <scope>NUCLEOTIDE SEQUENCE [LARGE SCALE GENOMIC DNA]</scope>
    <source>
        <strain evidence="9 10">KCTC 42399</strain>
    </source>
</reference>
<dbReference type="PANTHER" id="PTHR30625">
    <property type="entry name" value="PROTEIN TOLQ"/>
    <property type="match status" value="1"/>
</dbReference>
<dbReference type="RefSeq" id="WP_098062091.1">
    <property type="nucleotide sequence ID" value="NZ_PDEP01000006.1"/>
</dbReference>
<keyword evidence="5 7" id="KW-0472">Membrane</keyword>
<keyword evidence="6" id="KW-0813">Transport</keyword>
<comment type="similarity">
    <text evidence="6">Belongs to the exbB/tolQ family.</text>
</comment>
<feature type="transmembrane region" description="Helical" evidence="7">
    <location>
        <begin position="139"/>
        <end position="161"/>
    </location>
</feature>
<feature type="domain" description="MotA/TolQ/ExbB proton channel" evidence="8">
    <location>
        <begin position="97"/>
        <end position="217"/>
    </location>
</feature>
<keyword evidence="2" id="KW-1003">Cell membrane</keyword>
<accession>A0A2H3P0Z1</accession>
<keyword evidence="4 7" id="KW-1133">Transmembrane helix</keyword>
<feature type="transmembrane region" description="Helical" evidence="7">
    <location>
        <begin position="181"/>
        <end position="206"/>
    </location>
</feature>
<keyword evidence="6" id="KW-0653">Protein transport</keyword>